<dbReference type="RefSeq" id="WP_211955646.1">
    <property type="nucleotide sequence ID" value="NZ_CAJPVI010000031.1"/>
</dbReference>
<protein>
    <recommendedName>
        <fullName evidence="3">HEPN AbiU2-like domain-containing protein</fullName>
    </recommendedName>
</protein>
<evidence type="ECO:0000259" key="3">
    <source>
        <dbReference type="Pfam" id="PF18734"/>
    </source>
</evidence>
<evidence type="ECO:0000313" key="5">
    <source>
        <dbReference type="Proteomes" id="UP000672657"/>
    </source>
</evidence>
<proteinExistence type="predicted"/>
<sequence length="249" mass="28325">MNPGDEADSMLDQLEAEVEAFQEEAVHAVMLHESWKPTAYDTALHERMGNSYSTHTFQIIRMALRRELILTLMRIWDSNRSALGLTAVRESLRNEAYFEALVRRRAARLNMRRDPVERVREALADKRDEVKGIVEKYMQGGVGAPVMEHLKALRNERLAHRQLKTPTEPGAREASEEKIEELYQDTLKAVTVLLSLVSAHYFDIATDAANVYGHHARFFWAAARGERTEGHPNFRPAQVMDREGGGDVA</sequence>
<feature type="compositionally biased region" description="Basic and acidic residues" evidence="2">
    <location>
        <begin position="240"/>
        <end position="249"/>
    </location>
</feature>
<dbReference type="EMBL" id="CAJPVI010000031">
    <property type="protein sequence ID" value="CAG2154675.1"/>
    <property type="molecule type" value="Genomic_DNA"/>
</dbReference>
<dbReference type="Proteomes" id="UP000672657">
    <property type="component" value="Unassembled WGS sequence"/>
</dbReference>
<comment type="caution">
    <text evidence="4">The sequence shown here is derived from an EMBL/GenBank/DDBJ whole genome shotgun (WGS) entry which is preliminary data.</text>
</comment>
<gene>
    <name evidence="4" type="ORF">LMG26411_04684</name>
</gene>
<keyword evidence="5" id="KW-1185">Reference proteome</keyword>
<feature type="domain" description="HEPN AbiU2-like" evidence="3">
    <location>
        <begin position="12"/>
        <end position="205"/>
    </location>
</feature>
<dbReference type="Pfam" id="PF18734">
    <property type="entry name" value="HEPN_AbiU2"/>
    <property type="match status" value="1"/>
</dbReference>
<dbReference type="InterPro" id="IPR040704">
    <property type="entry name" value="HEPN_AbiU2"/>
</dbReference>
<evidence type="ECO:0000313" key="4">
    <source>
        <dbReference type="EMBL" id="CAG2154675.1"/>
    </source>
</evidence>
<accession>A0ABN7Q690</accession>
<feature type="coiled-coil region" evidence="1">
    <location>
        <begin position="4"/>
        <end position="31"/>
    </location>
</feature>
<organism evidence="4 5">
    <name type="scientific">Cupriavidus numazuensis</name>
    <dbReference type="NCBI Taxonomy" id="221992"/>
    <lineage>
        <taxon>Bacteria</taxon>
        <taxon>Pseudomonadati</taxon>
        <taxon>Pseudomonadota</taxon>
        <taxon>Betaproteobacteria</taxon>
        <taxon>Burkholderiales</taxon>
        <taxon>Burkholderiaceae</taxon>
        <taxon>Cupriavidus</taxon>
    </lineage>
</organism>
<keyword evidence="1" id="KW-0175">Coiled coil</keyword>
<name>A0ABN7Q690_9BURK</name>
<evidence type="ECO:0000256" key="1">
    <source>
        <dbReference type="SAM" id="Coils"/>
    </source>
</evidence>
<reference evidence="4 5" key="1">
    <citation type="submission" date="2021-03" db="EMBL/GenBank/DDBJ databases">
        <authorList>
            <person name="Peeters C."/>
        </authorList>
    </citation>
    <scope>NUCLEOTIDE SEQUENCE [LARGE SCALE GENOMIC DNA]</scope>
    <source>
        <strain evidence="4 5">LMG 26411</strain>
    </source>
</reference>
<evidence type="ECO:0000256" key="2">
    <source>
        <dbReference type="SAM" id="MobiDB-lite"/>
    </source>
</evidence>
<feature type="region of interest" description="Disordered" evidence="2">
    <location>
        <begin position="230"/>
        <end position="249"/>
    </location>
</feature>